<protein>
    <submittedName>
        <fullName evidence="4">Amine oxidase</fullName>
    </submittedName>
</protein>
<reference evidence="4" key="1">
    <citation type="submission" date="2016-06" db="UniProtKB">
        <authorList>
            <consortium name="WormBaseParasite"/>
        </authorList>
    </citation>
    <scope>IDENTIFICATION</scope>
</reference>
<dbReference type="STRING" id="6186.A0A183JLF4"/>
<name>A0A183JLF4_9TREM</name>
<sequence length="285" mass="32290">MSRADVLFGRIAHVSTTSFIGNENKINTGQLKSILPTGRSNSEGRCSEHERDVSSGGCAATVARDNNSSGIRNFKQAIKIPKTTYHFLEFLQPDTRLFNKVLVPVPPGDETLQALRVVAINMFDVAETVNYYYDYDLNGNNLELIETKPPIKLQRLRQANLPKAYQPPVDLQILGSGLRAMGRRRESQTSLRGRHRMSRTSSIHNSVPDTHGITVVNSNINTNDKNQISFSKLNGNLIKQRLKQIKVNFIFLTKSFSEDRFLQSFYFFKIRVIVYSYEIIDMLTG</sequence>
<accession>A0A183JLF4</accession>
<gene>
    <name evidence="2" type="ORF">SCUD_LOCUS3535</name>
</gene>
<evidence type="ECO:0000256" key="1">
    <source>
        <dbReference type="SAM" id="MobiDB-lite"/>
    </source>
</evidence>
<proteinExistence type="predicted"/>
<evidence type="ECO:0000313" key="2">
    <source>
        <dbReference type="EMBL" id="VDO82618.1"/>
    </source>
</evidence>
<feature type="region of interest" description="Disordered" evidence="1">
    <location>
        <begin position="184"/>
        <end position="204"/>
    </location>
</feature>
<reference evidence="2 3" key="2">
    <citation type="submission" date="2018-11" db="EMBL/GenBank/DDBJ databases">
        <authorList>
            <consortium name="Pathogen Informatics"/>
        </authorList>
    </citation>
    <scope>NUCLEOTIDE SEQUENCE [LARGE SCALE GENOMIC DNA]</scope>
    <source>
        <strain evidence="2">Dakar</strain>
        <strain evidence="3">Dakar, Senegal</strain>
    </source>
</reference>
<keyword evidence="3" id="KW-1185">Reference proteome</keyword>
<dbReference type="Proteomes" id="UP000279833">
    <property type="component" value="Unassembled WGS sequence"/>
</dbReference>
<evidence type="ECO:0000313" key="3">
    <source>
        <dbReference type="Proteomes" id="UP000279833"/>
    </source>
</evidence>
<dbReference type="AlphaFoldDB" id="A0A183JLF4"/>
<organism evidence="4">
    <name type="scientific">Schistosoma curassoni</name>
    <dbReference type="NCBI Taxonomy" id="6186"/>
    <lineage>
        <taxon>Eukaryota</taxon>
        <taxon>Metazoa</taxon>
        <taxon>Spiralia</taxon>
        <taxon>Lophotrochozoa</taxon>
        <taxon>Platyhelminthes</taxon>
        <taxon>Trematoda</taxon>
        <taxon>Digenea</taxon>
        <taxon>Strigeidida</taxon>
        <taxon>Schistosomatoidea</taxon>
        <taxon>Schistosomatidae</taxon>
        <taxon>Schistosoma</taxon>
    </lineage>
</organism>
<dbReference type="WBParaSite" id="SCUD_0000353501-mRNA-1">
    <property type="protein sequence ID" value="SCUD_0000353501-mRNA-1"/>
    <property type="gene ID" value="SCUD_0000353501"/>
</dbReference>
<dbReference type="EMBL" id="UZAK01004050">
    <property type="protein sequence ID" value="VDO82618.1"/>
    <property type="molecule type" value="Genomic_DNA"/>
</dbReference>
<evidence type="ECO:0000313" key="4">
    <source>
        <dbReference type="WBParaSite" id="SCUD_0000353501-mRNA-1"/>
    </source>
</evidence>